<feature type="compositionally biased region" description="Low complexity" evidence="1">
    <location>
        <begin position="43"/>
        <end position="58"/>
    </location>
</feature>
<comment type="caution">
    <text evidence="2">The sequence shown here is derived from an EMBL/GenBank/DDBJ whole genome shotgun (WGS) entry which is preliminary data.</text>
</comment>
<dbReference type="Proteomes" id="UP001476798">
    <property type="component" value="Unassembled WGS sequence"/>
</dbReference>
<evidence type="ECO:0000256" key="1">
    <source>
        <dbReference type="SAM" id="MobiDB-lite"/>
    </source>
</evidence>
<name>A0ABV0N485_9TELE</name>
<feature type="region of interest" description="Disordered" evidence="1">
    <location>
        <begin position="33"/>
        <end position="64"/>
    </location>
</feature>
<sequence>MKADVTRLPATIARIPPVAVRLQMSERNILSRLASRGPEVTAQNQSQTSQQMQHSQVSPPCSAPTTHLQKGISCAAGLCTKRTESVSTFWDQIHPFCPKHHAQAPPVPPVLTAGPNMLV</sequence>
<reference evidence="2 3" key="1">
    <citation type="submission" date="2021-06" db="EMBL/GenBank/DDBJ databases">
        <authorList>
            <person name="Palmer J.M."/>
        </authorList>
    </citation>
    <scope>NUCLEOTIDE SEQUENCE [LARGE SCALE GENOMIC DNA]</scope>
    <source>
        <strain evidence="2 3">GA_2019</strain>
        <tissue evidence="2">Muscle</tissue>
    </source>
</reference>
<keyword evidence="3" id="KW-1185">Reference proteome</keyword>
<protein>
    <submittedName>
        <fullName evidence="2">Uncharacterized protein</fullName>
    </submittedName>
</protein>
<organism evidence="2 3">
    <name type="scientific">Goodea atripinnis</name>
    <dbReference type="NCBI Taxonomy" id="208336"/>
    <lineage>
        <taxon>Eukaryota</taxon>
        <taxon>Metazoa</taxon>
        <taxon>Chordata</taxon>
        <taxon>Craniata</taxon>
        <taxon>Vertebrata</taxon>
        <taxon>Euteleostomi</taxon>
        <taxon>Actinopterygii</taxon>
        <taxon>Neopterygii</taxon>
        <taxon>Teleostei</taxon>
        <taxon>Neoteleostei</taxon>
        <taxon>Acanthomorphata</taxon>
        <taxon>Ovalentaria</taxon>
        <taxon>Atherinomorphae</taxon>
        <taxon>Cyprinodontiformes</taxon>
        <taxon>Goodeidae</taxon>
        <taxon>Goodea</taxon>
    </lineage>
</organism>
<dbReference type="EMBL" id="JAHRIO010023017">
    <property type="protein sequence ID" value="MEQ2166208.1"/>
    <property type="molecule type" value="Genomic_DNA"/>
</dbReference>
<evidence type="ECO:0000313" key="3">
    <source>
        <dbReference type="Proteomes" id="UP001476798"/>
    </source>
</evidence>
<gene>
    <name evidence="2" type="ORF">GOODEAATRI_025568</name>
</gene>
<accession>A0ABV0N485</accession>
<proteinExistence type="predicted"/>
<evidence type="ECO:0000313" key="2">
    <source>
        <dbReference type="EMBL" id="MEQ2166208.1"/>
    </source>
</evidence>